<evidence type="ECO:0000256" key="2">
    <source>
        <dbReference type="ARBA" id="ARBA00022516"/>
    </source>
</evidence>
<evidence type="ECO:0000256" key="7">
    <source>
        <dbReference type="ARBA" id="ARBA00022840"/>
    </source>
</evidence>
<organism evidence="13 14">
    <name type="scientific">Microbulbifer aggregans</name>
    <dbReference type="NCBI Taxonomy" id="1769779"/>
    <lineage>
        <taxon>Bacteria</taxon>
        <taxon>Pseudomonadati</taxon>
        <taxon>Pseudomonadota</taxon>
        <taxon>Gammaproteobacteria</taxon>
        <taxon>Cellvibrionales</taxon>
        <taxon>Microbulbiferaceae</taxon>
        <taxon>Microbulbifer</taxon>
    </lineage>
</organism>
<dbReference type="PATRIC" id="fig|1769779.3.peg.2321"/>
<evidence type="ECO:0000259" key="12">
    <source>
        <dbReference type="PROSITE" id="PS50146"/>
    </source>
</evidence>
<evidence type="ECO:0000313" key="13">
    <source>
        <dbReference type="EMBL" id="AOS97733.1"/>
    </source>
</evidence>
<reference evidence="14" key="1">
    <citation type="submission" date="2016-01" db="EMBL/GenBank/DDBJ databases">
        <title>Complete genome sequence of Microbulbifer sp. CCB-MM1, a halophile isolated from Matang Mangrove Forest, Perak.</title>
        <authorList>
            <person name="Moh T.H."/>
            <person name="Dinesh B."/>
            <person name="Lau N.-S."/>
            <person name="Go F."/>
            <person name="Alexander Chong S.-C."/>
        </authorList>
    </citation>
    <scope>NUCLEOTIDE SEQUENCE [LARGE SCALE GENOMIC DNA]</scope>
    <source>
        <strain evidence="14">CCB-MM1</strain>
    </source>
</reference>
<dbReference type="NCBIfam" id="NF009604">
    <property type="entry name" value="PRK13057.1"/>
    <property type="match status" value="1"/>
</dbReference>
<dbReference type="GO" id="GO:0005886">
    <property type="term" value="C:plasma membrane"/>
    <property type="evidence" value="ECO:0007669"/>
    <property type="project" value="TreeGrafter"/>
</dbReference>
<keyword evidence="6 13" id="KW-0418">Kinase</keyword>
<evidence type="ECO:0000256" key="5">
    <source>
        <dbReference type="ARBA" id="ARBA00022741"/>
    </source>
</evidence>
<sequence length="299" mass="32380">MLVNPASRNAAGADLDRGLESLRAAGMEVELLESSSVEDSRRAIRDRCAHLELVIVAGGDGTISSVAGTLLDCKLPFAILPLGTANDLARSLGIEGDLAAAFECIRADHRQNIDLGEVNGHYFFNAANMGLGTKVTEELESEAKARLGVFAYLKAVIAALTHAEQFRVEAQVDGERHRFHSIQLAVGNGRFYGGGNVIDRDARVNDGKLSLYSLRPQRLWELLTLAPLLRRGEHRLAKRVFNAAGREIRIRTWPAGMAVHADGEPVTETPAMFKVIPAALEAVVAARAPVLQDQESRQS</sequence>
<proteinExistence type="predicted"/>
<dbReference type="Gene3D" id="2.60.200.40">
    <property type="match status" value="1"/>
</dbReference>
<dbReference type="Pfam" id="PF19279">
    <property type="entry name" value="YegS_C"/>
    <property type="match status" value="1"/>
</dbReference>
<evidence type="ECO:0000256" key="4">
    <source>
        <dbReference type="ARBA" id="ARBA00022723"/>
    </source>
</evidence>
<keyword evidence="3 13" id="KW-0808">Transferase</keyword>
<dbReference type="EC" id="2.7.1.-" evidence="13"/>
<evidence type="ECO:0000313" key="14">
    <source>
        <dbReference type="Proteomes" id="UP000095672"/>
    </source>
</evidence>
<evidence type="ECO:0000256" key="9">
    <source>
        <dbReference type="ARBA" id="ARBA00023098"/>
    </source>
</evidence>
<dbReference type="SMART" id="SM00046">
    <property type="entry name" value="DAGKc"/>
    <property type="match status" value="1"/>
</dbReference>
<keyword evidence="8" id="KW-0460">Magnesium</keyword>
<keyword evidence="9" id="KW-0443">Lipid metabolism</keyword>
<dbReference type="SUPFAM" id="SSF111331">
    <property type="entry name" value="NAD kinase/diacylglycerol kinase-like"/>
    <property type="match status" value="1"/>
</dbReference>
<dbReference type="Proteomes" id="UP000095672">
    <property type="component" value="Chromosome"/>
</dbReference>
<dbReference type="Gene3D" id="3.40.50.10330">
    <property type="entry name" value="Probable inorganic polyphosphate/atp-NAD kinase, domain 1"/>
    <property type="match status" value="1"/>
</dbReference>
<dbReference type="AlphaFoldDB" id="A0A1C9W9D6"/>
<dbReference type="InterPro" id="IPR001206">
    <property type="entry name" value="Diacylglycerol_kinase_cat_dom"/>
</dbReference>
<dbReference type="PROSITE" id="PS50146">
    <property type="entry name" value="DAGK"/>
    <property type="match status" value="1"/>
</dbReference>
<dbReference type="GO" id="GO:0005524">
    <property type="term" value="F:ATP binding"/>
    <property type="evidence" value="ECO:0007669"/>
    <property type="project" value="UniProtKB-KW"/>
</dbReference>
<dbReference type="InterPro" id="IPR017438">
    <property type="entry name" value="ATP-NAD_kinase_N"/>
</dbReference>
<dbReference type="InterPro" id="IPR045540">
    <property type="entry name" value="YegS/DAGK_C"/>
</dbReference>
<gene>
    <name evidence="13" type="primary">bmrU</name>
    <name evidence="13" type="ORF">AUP74_02325</name>
</gene>
<dbReference type="EMBL" id="CP014143">
    <property type="protein sequence ID" value="AOS97733.1"/>
    <property type="molecule type" value="Genomic_DNA"/>
</dbReference>
<protein>
    <submittedName>
        <fullName evidence="13">Lipid kinase BmrU</fullName>
        <ecNumber evidence="13">2.7.1.-</ecNumber>
    </submittedName>
</protein>
<dbReference type="GO" id="GO:0016301">
    <property type="term" value="F:kinase activity"/>
    <property type="evidence" value="ECO:0007669"/>
    <property type="project" value="UniProtKB-KW"/>
</dbReference>
<feature type="domain" description="DAGKc" evidence="12">
    <location>
        <begin position="1"/>
        <end position="122"/>
    </location>
</feature>
<dbReference type="InterPro" id="IPR016064">
    <property type="entry name" value="NAD/diacylglycerol_kinase_sf"/>
</dbReference>
<dbReference type="PANTHER" id="PTHR12358:SF106">
    <property type="entry name" value="LIPID KINASE YEGS"/>
    <property type="match status" value="1"/>
</dbReference>
<keyword evidence="10" id="KW-0594">Phospholipid biosynthesis</keyword>
<dbReference type="STRING" id="1769779.AUP74_02325"/>
<keyword evidence="14" id="KW-1185">Reference proteome</keyword>
<evidence type="ECO:0000256" key="6">
    <source>
        <dbReference type="ARBA" id="ARBA00022777"/>
    </source>
</evidence>
<evidence type="ECO:0000256" key="1">
    <source>
        <dbReference type="ARBA" id="ARBA00001946"/>
    </source>
</evidence>
<comment type="cofactor">
    <cofactor evidence="1">
        <name>Mg(2+)</name>
        <dbReference type="ChEBI" id="CHEBI:18420"/>
    </cofactor>
</comment>
<dbReference type="InterPro" id="IPR050187">
    <property type="entry name" value="Lipid_Phosphate_FormReg"/>
</dbReference>
<dbReference type="GO" id="GO:0046872">
    <property type="term" value="F:metal ion binding"/>
    <property type="evidence" value="ECO:0007669"/>
    <property type="project" value="UniProtKB-KW"/>
</dbReference>
<dbReference type="KEGG" id="micc:AUP74_02325"/>
<evidence type="ECO:0000256" key="10">
    <source>
        <dbReference type="ARBA" id="ARBA00023209"/>
    </source>
</evidence>
<keyword evidence="2" id="KW-0444">Lipid biosynthesis</keyword>
<keyword evidence="11" id="KW-1208">Phospholipid metabolism</keyword>
<name>A0A1C9W9D6_9GAMM</name>
<evidence type="ECO:0000256" key="3">
    <source>
        <dbReference type="ARBA" id="ARBA00022679"/>
    </source>
</evidence>
<dbReference type="Pfam" id="PF00781">
    <property type="entry name" value="DAGK_cat"/>
    <property type="match status" value="1"/>
</dbReference>
<keyword evidence="5" id="KW-0547">Nucleotide-binding</keyword>
<accession>A0A1C9W9D6</accession>
<dbReference type="PANTHER" id="PTHR12358">
    <property type="entry name" value="SPHINGOSINE KINASE"/>
    <property type="match status" value="1"/>
</dbReference>
<dbReference type="NCBIfam" id="TIGR00147">
    <property type="entry name" value="YegS/Rv2252/BmrU family lipid kinase"/>
    <property type="match status" value="1"/>
</dbReference>
<evidence type="ECO:0000256" key="8">
    <source>
        <dbReference type="ARBA" id="ARBA00022842"/>
    </source>
</evidence>
<evidence type="ECO:0000256" key="11">
    <source>
        <dbReference type="ARBA" id="ARBA00023264"/>
    </source>
</evidence>
<dbReference type="InterPro" id="IPR005218">
    <property type="entry name" value="Diacylglycerol/lipid_kinase"/>
</dbReference>
<dbReference type="GO" id="GO:0008654">
    <property type="term" value="P:phospholipid biosynthetic process"/>
    <property type="evidence" value="ECO:0007669"/>
    <property type="project" value="UniProtKB-KW"/>
</dbReference>
<keyword evidence="7" id="KW-0067">ATP-binding</keyword>
<keyword evidence="4" id="KW-0479">Metal-binding</keyword>